<feature type="compositionally biased region" description="Low complexity" evidence="1">
    <location>
        <begin position="20"/>
        <end position="48"/>
    </location>
</feature>
<sequence>MPTSTTYTPRGVNPNPPQTSGSGSYSYTGSYSPGSASQTAQHQFQHPSQQPPYYPNSTTTPYASLYPPPSNTPPLHNNTNPGSYGGVDSAGLDSEAEAGVWGSAKSWLQSAGNKLADAEAEVWRRINDAHD</sequence>
<protein>
    <submittedName>
        <fullName evidence="2">Uncharacterized protein</fullName>
    </submittedName>
</protein>
<reference evidence="2 3" key="1">
    <citation type="submission" date="2024-07" db="EMBL/GenBank/DDBJ databases">
        <title>Section-level genome sequencing and comparative genomics of Aspergillus sections Usti and Cavernicolus.</title>
        <authorList>
            <consortium name="Lawrence Berkeley National Laboratory"/>
            <person name="Nybo J.L."/>
            <person name="Vesth T.C."/>
            <person name="Theobald S."/>
            <person name="Frisvad J.C."/>
            <person name="Larsen T.O."/>
            <person name="Kjaerboelling I."/>
            <person name="Rothschild-Mancinelli K."/>
            <person name="Lyhne E.K."/>
            <person name="Kogle M.E."/>
            <person name="Barry K."/>
            <person name="Clum A."/>
            <person name="Na H."/>
            <person name="Ledsgaard L."/>
            <person name="Lin J."/>
            <person name="Lipzen A."/>
            <person name="Kuo A."/>
            <person name="Riley R."/>
            <person name="Mondo S."/>
            <person name="LaButti K."/>
            <person name="Haridas S."/>
            <person name="Pangalinan J."/>
            <person name="Salamov A.A."/>
            <person name="Simmons B.A."/>
            <person name="Magnuson J.K."/>
            <person name="Chen J."/>
            <person name="Drula E."/>
            <person name="Henrissat B."/>
            <person name="Wiebenga A."/>
            <person name="Lubbers R.J."/>
            <person name="Gomes A.C."/>
            <person name="Makela M.R."/>
            <person name="Stajich J."/>
            <person name="Grigoriev I.V."/>
            <person name="Mortensen U.H."/>
            <person name="De vries R.P."/>
            <person name="Baker S.E."/>
            <person name="Andersen M.R."/>
        </authorList>
    </citation>
    <scope>NUCLEOTIDE SEQUENCE [LARGE SCALE GENOMIC DNA]</scope>
    <source>
        <strain evidence="2 3">CBS 600.67</strain>
    </source>
</reference>
<organism evidence="2 3">
    <name type="scientific">Aspergillus cavernicola</name>
    <dbReference type="NCBI Taxonomy" id="176166"/>
    <lineage>
        <taxon>Eukaryota</taxon>
        <taxon>Fungi</taxon>
        <taxon>Dikarya</taxon>
        <taxon>Ascomycota</taxon>
        <taxon>Pezizomycotina</taxon>
        <taxon>Eurotiomycetes</taxon>
        <taxon>Eurotiomycetidae</taxon>
        <taxon>Eurotiales</taxon>
        <taxon>Aspergillaceae</taxon>
        <taxon>Aspergillus</taxon>
        <taxon>Aspergillus subgen. Nidulantes</taxon>
    </lineage>
</organism>
<proteinExistence type="predicted"/>
<dbReference type="Proteomes" id="UP001610335">
    <property type="component" value="Unassembled WGS sequence"/>
</dbReference>
<evidence type="ECO:0000313" key="3">
    <source>
        <dbReference type="Proteomes" id="UP001610335"/>
    </source>
</evidence>
<comment type="caution">
    <text evidence="2">The sequence shown here is derived from an EMBL/GenBank/DDBJ whole genome shotgun (WGS) entry which is preliminary data.</text>
</comment>
<feature type="compositionally biased region" description="Polar residues" evidence="1">
    <location>
        <begin position="73"/>
        <end position="82"/>
    </location>
</feature>
<evidence type="ECO:0000256" key="1">
    <source>
        <dbReference type="SAM" id="MobiDB-lite"/>
    </source>
</evidence>
<evidence type="ECO:0000313" key="2">
    <source>
        <dbReference type="EMBL" id="KAL2826838.1"/>
    </source>
</evidence>
<dbReference type="EMBL" id="JBFXLS010000028">
    <property type="protein sequence ID" value="KAL2826838.1"/>
    <property type="molecule type" value="Genomic_DNA"/>
</dbReference>
<feature type="region of interest" description="Disordered" evidence="1">
    <location>
        <begin position="1"/>
        <end position="91"/>
    </location>
</feature>
<keyword evidence="3" id="KW-1185">Reference proteome</keyword>
<feature type="non-terminal residue" evidence="2">
    <location>
        <position position="131"/>
    </location>
</feature>
<name>A0ABR4IGE8_9EURO</name>
<gene>
    <name evidence="2" type="ORF">BDW59DRAFT_144788</name>
</gene>
<accession>A0ABR4IGE8</accession>